<dbReference type="PROSITE" id="PS51318">
    <property type="entry name" value="TAT"/>
    <property type="match status" value="1"/>
</dbReference>
<dbReference type="Proteomes" id="UP000075321">
    <property type="component" value="Unassembled WGS sequence"/>
</dbReference>
<dbReference type="SUPFAM" id="SSF51126">
    <property type="entry name" value="Pectin lyase-like"/>
    <property type="match status" value="1"/>
</dbReference>
<proteinExistence type="predicted"/>
<dbReference type="InterPro" id="IPR006311">
    <property type="entry name" value="TAT_signal"/>
</dbReference>
<dbReference type="PATRIC" id="fig|1008153.3.peg.4507"/>
<dbReference type="EMBL" id="LTAZ01000023">
    <property type="protein sequence ID" value="KYH23721.1"/>
    <property type="molecule type" value="Genomic_DNA"/>
</dbReference>
<reference evidence="1 2" key="1">
    <citation type="submission" date="2016-02" db="EMBL/GenBank/DDBJ databases">
        <title>Genome sequence of Halalkalicoccus paucihalophilus DSM 24557.</title>
        <authorList>
            <person name="Poehlein A."/>
            <person name="Daniel R."/>
        </authorList>
    </citation>
    <scope>NUCLEOTIDE SEQUENCE [LARGE SCALE GENOMIC DNA]</scope>
    <source>
        <strain evidence="1 2">DSM 24557</strain>
    </source>
</reference>
<dbReference type="AlphaFoldDB" id="A0A151A7R9"/>
<name>A0A151A7R9_9EURY</name>
<comment type="caution">
    <text evidence="1">The sequence shown here is derived from an EMBL/GenBank/DDBJ whole genome shotgun (WGS) entry which is preliminary data.</text>
</comment>
<evidence type="ECO:0000313" key="1">
    <source>
        <dbReference type="EMBL" id="KYH23721.1"/>
    </source>
</evidence>
<evidence type="ECO:0008006" key="3">
    <source>
        <dbReference type="Google" id="ProtNLM"/>
    </source>
</evidence>
<sequence length="458" mass="48266">MTMSRRTFLRTTGATGAATMAGTSGCLDLLLGSGAGGGIGSIDNAAGDVPTAINPENYTQYFNEVVDATTVGADPTGETPIDGVLNSYAQPGTLLVFPEGTYTIATPFRHTGGGNIGIIGQNATLRHANVDAIQGHTITSGEFRGSSIMFAIGRASSPHTGTLVLGGFTVDDREENHGMQLLRLYTTGLADIRNIRFIGRQDLGTRGPFRALTRADDALAIFANIDMRYGARHFAHTINDRGGGRSAASWSTSGFTIGSSMSGTMLLENVICGAFPDNGLYLKGGLPSNNVGRKILRNCTTANSNVANIRVNSGDDWVPHPLIDGEDGTPAEGYERTVVENCRVIIDQARDPVVFSTQRGIRLDDGNPLLRDTSVEIHQANGHGINVQASTNGATVERCRVDLYEPEIGIRVTGTNPELLENNVNLHGFTGGTVVSGVSAGRGVAVNRVTQSTTESQS</sequence>
<keyword evidence="2" id="KW-1185">Reference proteome</keyword>
<protein>
    <recommendedName>
        <fullName evidence="3">Pectate lyase superfamily protein</fullName>
    </recommendedName>
</protein>
<dbReference type="InterPro" id="IPR011050">
    <property type="entry name" value="Pectin_lyase_fold/virulence"/>
</dbReference>
<evidence type="ECO:0000313" key="2">
    <source>
        <dbReference type="Proteomes" id="UP000075321"/>
    </source>
</evidence>
<gene>
    <name evidence="1" type="ORF">HAPAU_42010</name>
</gene>
<dbReference type="PROSITE" id="PS51257">
    <property type="entry name" value="PROKAR_LIPOPROTEIN"/>
    <property type="match status" value="1"/>
</dbReference>
<organism evidence="1 2">
    <name type="scientific">Halalkalicoccus paucihalophilus</name>
    <dbReference type="NCBI Taxonomy" id="1008153"/>
    <lineage>
        <taxon>Archaea</taxon>
        <taxon>Methanobacteriati</taxon>
        <taxon>Methanobacteriota</taxon>
        <taxon>Stenosarchaea group</taxon>
        <taxon>Halobacteria</taxon>
        <taxon>Halobacteriales</taxon>
        <taxon>Halococcaceae</taxon>
        <taxon>Halalkalicoccus</taxon>
    </lineage>
</organism>
<accession>A0A151A7R9</accession>